<dbReference type="HOGENOM" id="CLU_1710117_0_0_3"/>
<gene>
    <name evidence="2" type="ORF">MC7420_3256</name>
</gene>
<feature type="transmembrane region" description="Helical" evidence="1">
    <location>
        <begin position="89"/>
        <end position="115"/>
    </location>
</feature>
<accession>B4VYW9</accession>
<dbReference type="Proteomes" id="UP000003835">
    <property type="component" value="Unassembled WGS sequence"/>
</dbReference>
<organism evidence="2 3">
    <name type="scientific">Coleofasciculus chthonoplastes PCC 7420</name>
    <dbReference type="NCBI Taxonomy" id="118168"/>
    <lineage>
        <taxon>Bacteria</taxon>
        <taxon>Bacillati</taxon>
        <taxon>Cyanobacteriota</taxon>
        <taxon>Cyanophyceae</taxon>
        <taxon>Coleofasciculales</taxon>
        <taxon>Coleofasciculaceae</taxon>
        <taxon>Coleofasciculus</taxon>
    </lineage>
</organism>
<reference evidence="2 3" key="1">
    <citation type="submission" date="2008-07" db="EMBL/GenBank/DDBJ databases">
        <authorList>
            <person name="Tandeau de Marsac N."/>
            <person name="Ferriera S."/>
            <person name="Johnson J."/>
            <person name="Kravitz S."/>
            <person name="Beeson K."/>
            <person name="Sutton G."/>
            <person name="Rogers Y.-H."/>
            <person name="Friedman R."/>
            <person name="Frazier M."/>
            <person name="Venter J.C."/>
        </authorList>
    </citation>
    <scope>NUCLEOTIDE SEQUENCE [LARGE SCALE GENOMIC DNA]</scope>
    <source>
        <strain evidence="2 3">PCC 7420</strain>
    </source>
</reference>
<protein>
    <submittedName>
        <fullName evidence="2">Uncharacterized protein</fullName>
    </submittedName>
</protein>
<proteinExistence type="predicted"/>
<evidence type="ECO:0000313" key="2">
    <source>
        <dbReference type="EMBL" id="EDX72810.1"/>
    </source>
</evidence>
<dbReference type="eggNOG" id="ENOG50339ZM">
    <property type="taxonomic scope" value="Bacteria"/>
</dbReference>
<dbReference type="RefSeq" id="WP_006103940.1">
    <property type="nucleotide sequence ID" value="NZ_DS989861.1"/>
</dbReference>
<name>B4VYW9_9CYAN</name>
<keyword evidence="1" id="KW-0812">Transmembrane</keyword>
<dbReference type="OrthoDB" id="571975at2"/>
<evidence type="ECO:0000313" key="3">
    <source>
        <dbReference type="Proteomes" id="UP000003835"/>
    </source>
</evidence>
<feature type="transmembrane region" description="Helical" evidence="1">
    <location>
        <begin position="127"/>
        <end position="147"/>
    </location>
</feature>
<sequence>MMQKLSTPTIEYGQSLLGLHLISLLIGYTVAGWLLSLYQAPALIWLGTQAVTVHLAWRGKSAIALAITWVVGVVWIGTLARAYPPSLRFNFQLLVIALFLIWLLGIILAFGVAFAKQPIQATGLKNTQAFWFLVTLAFSGLAVGRILDMMVIR</sequence>
<dbReference type="AlphaFoldDB" id="B4VYW9"/>
<keyword evidence="1" id="KW-0472">Membrane</keyword>
<evidence type="ECO:0000256" key="1">
    <source>
        <dbReference type="SAM" id="Phobius"/>
    </source>
</evidence>
<feature type="transmembrane region" description="Helical" evidence="1">
    <location>
        <begin position="64"/>
        <end position="83"/>
    </location>
</feature>
<keyword evidence="1" id="KW-1133">Transmembrane helix</keyword>
<keyword evidence="3" id="KW-1185">Reference proteome</keyword>
<dbReference type="EMBL" id="DS989861">
    <property type="protein sequence ID" value="EDX72810.1"/>
    <property type="molecule type" value="Genomic_DNA"/>
</dbReference>